<dbReference type="GeneID" id="129804489"/>
<evidence type="ECO:0000256" key="5">
    <source>
        <dbReference type="ARBA" id="ARBA00022448"/>
    </source>
</evidence>
<evidence type="ECO:0000256" key="9">
    <source>
        <dbReference type="ARBA" id="ARBA00022982"/>
    </source>
</evidence>
<protein>
    <recommendedName>
        <fullName evidence="4">NADH dehydrogenase [ubiquinone] 1 alpha subcomplex subunit 1</fullName>
    </recommendedName>
    <alternativeName>
        <fullName evidence="14">Complex I-MWFE</fullName>
    </alternativeName>
    <alternativeName>
        <fullName evidence="13">NADH-ubiquinone oxidoreductase MWFE subunit</fullName>
    </alternativeName>
</protein>
<evidence type="ECO:0000256" key="4">
    <source>
        <dbReference type="ARBA" id="ARBA00016392"/>
    </source>
</evidence>
<dbReference type="VEuPathDB" id="VectorBase:PPAI001510"/>
<evidence type="ECO:0000256" key="14">
    <source>
        <dbReference type="ARBA" id="ARBA00033255"/>
    </source>
</evidence>
<dbReference type="EnsemblMetazoa" id="PPAI001510-RA">
    <property type="protein sequence ID" value="PPAI001510-PA"/>
    <property type="gene ID" value="PPAI001510"/>
</dbReference>
<comment type="function">
    <text evidence="1">Accessory subunit of the mitochondrial membrane respiratory chain NADH dehydrogenase (Complex I), that is believed not to be involved in catalysis. Complex I functions in the transfer of electrons from NADH to the respiratory chain. The immediate electron acceptor for the enzyme is believed to be ubiquinone.</text>
</comment>
<evidence type="ECO:0000256" key="8">
    <source>
        <dbReference type="ARBA" id="ARBA00022792"/>
    </source>
</evidence>
<dbReference type="VEuPathDB" id="VectorBase:PPAPM1_008764"/>
<dbReference type="CTD" id="5740593"/>
<evidence type="ECO:0000256" key="7">
    <source>
        <dbReference type="ARBA" id="ARBA00022692"/>
    </source>
</evidence>
<keyword evidence="5" id="KW-0813">Transport</keyword>
<accession>A0A1B0D2D7</accession>
<evidence type="ECO:0000313" key="16">
    <source>
        <dbReference type="Proteomes" id="UP000092462"/>
    </source>
</evidence>
<keyword evidence="12" id="KW-0472">Membrane</keyword>
<dbReference type="OrthoDB" id="1920692at2759"/>
<keyword evidence="6" id="KW-0679">Respiratory chain</keyword>
<dbReference type="Proteomes" id="UP000092462">
    <property type="component" value="Unassembled WGS sequence"/>
</dbReference>
<dbReference type="AlphaFoldDB" id="A0A1B0D2D7"/>
<name>A0A1B0D2D7_PHLPP</name>
<evidence type="ECO:0000256" key="2">
    <source>
        <dbReference type="ARBA" id="ARBA00004298"/>
    </source>
</evidence>
<evidence type="ECO:0000256" key="11">
    <source>
        <dbReference type="ARBA" id="ARBA00023128"/>
    </source>
</evidence>
<keyword evidence="16" id="KW-1185">Reference proteome</keyword>
<sequence>MWYEILPSFGIIMIATALPGYALYGIHKLVFNNAFRRGTDERWERMMYQRDMRLTNNPYLVNGLESIPDEPGQSK</sequence>
<keyword evidence="8" id="KW-0999">Mitochondrion inner membrane</keyword>
<evidence type="ECO:0000256" key="10">
    <source>
        <dbReference type="ARBA" id="ARBA00022989"/>
    </source>
</evidence>
<evidence type="ECO:0000256" key="6">
    <source>
        <dbReference type="ARBA" id="ARBA00022660"/>
    </source>
</evidence>
<reference evidence="15" key="1">
    <citation type="submission" date="2022-08" db="UniProtKB">
        <authorList>
            <consortium name="EnsemblMetazoa"/>
        </authorList>
    </citation>
    <scope>IDENTIFICATION</scope>
    <source>
        <strain evidence="15">Israel</strain>
    </source>
</reference>
<evidence type="ECO:0000256" key="13">
    <source>
        <dbReference type="ARBA" id="ARBA00029847"/>
    </source>
</evidence>
<dbReference type="PANTHER" id="PTHR17098:SF2">
    <property type="entry name" value="NADH DEHYDROGENASE [UBIQUINONE] 1 ALPHA SUBCOMPLEX SUBUNIT 1"/>
    <property type="match status" value="1"/>
</dbReference>
<dbReference type="RefSeq" id="XP_055707798.1">
    <property type="nucleotide sequence ID" value="XM_055851823.1"/>
</dbReference>
<organism evidence="15 16">
    <name type="scientific">Phlebotomus papatasi</name>
    <name type="common">Sandfly</name>
    <dbReference type="NCBI Taxonomy" id="29031"/>
    <lineage>
        <taxon>Eukaryota</taxon>
        <taxon>Metazoa</taxon>
        <taxon>Ecdysozoa</taxon>
        <taxon>Arthropoda</taxon>
        <taxon>Hexapoda</taxon>
        <taxon>Insecta</taxon>
        <taxon>Pterygota</taxon>
        <taxon>Neoptera</taxon>
        <taxon>Endopterygota</taxon>
        <taxon>Diptera</taxon>
        <taxon>Nematocera</taxon>
        <taxon>Psychodoidea</taxon>
        <taxon>Psychodidae</taxon>
        <taxon>Phlebotomus</taxon>
        <taxon>Phlebotomus</taxon>
    </lineage>
</organism>
<dbReference type="KEGG" id="ppap:129804489"/>
<dbReference type="EMBL" id="AJVK01022751">
    <property type="status" value="NOT_ANNOTATED_CDS"/>
    <property type="molecule type" value="Genomic_DNA"/>
</dbReference>
<keyword evidence="7" id="KW-0812">Transmembrane</keyword>
<dbReference type="InterPro" id="IPR017384">
    <property type="entry name" value="NADH_Ub_cplx-1_asu_su-1"/>
</dbReference>
<proteinExistence type="inferred from homology"/>
<dbReference type="Pfam" id="PF15879">
    <property type="entry name" value="MWFE"/>
    <property type="match status" value="1"/>
</dbReference>
<evidence type="ECO:0000256" key="1">
    <source>
        <dbReference type="ARBA" id="ARBA00003195"/>
    </source>
</evidence>
<keyword evidence="10" id="KW-1133">Transmembrane helix</keyword>
<comment type="subcellular location">
    <subcellularLocation>
        <location evidence="2">Mitochondrion inner membrane</location>
        <topology evidence="2">Single-pass membrane protein</topology>
        <orientation evidence="2">Matrix side</orientation>
    </subcellularLocation>
</comment>
<dbReference type="GO" id="GO:0005743">
    <property type="term" value="C:mitochondrial inner membrane"/>
    <property type="evidence" value="ECO:0007669"/>
    <property type="project" value="UniProtKB-SubCell"/>
</dbReference>
<evidence type="ECO:0000313" key="15">
    <source>
        <dbReference type="EnsemblMetazoa" id="PPAI001510-PA"/>
    </source>
</evidence>
<dbReference type="PANTHER" id="PTHR17098">
    <property type="entry name" value="NADH-UBIQUINONE OXIDOREDUCTASE MWFE SUBUNIT"/>
    <property type="match status" value="1"/>
</dbReference>
<keyword evidence="11" id="KW-0496">Mitochondrion</keyword>
<comment type="similarity">
    <text evidence="3">Belongs to the complex I NDUFA1 subunit family.</text>
</comment>
<evidence type="ECO:0000256" key="12">
    <source>
        <dbReference type="ARBA" id="ARBA00023136"/>
    </source>
</evidence>
<keyword evidence="9" id="KW-0249">Electron transport</keyword>
<evidence type="ECO:0000256" key="3">
    <source>
        <dbReference type="ARBA" id="ARBA00009960"/>
    </source>
</evidence>